<comment type="catalytic activity">
    <reaction evidence="1">
        <text>ATP + protein L-histidine = ADP + protein N-phospho-L-histidine.</text>
        <dbReference type="EC" id="2.7.13.3"/>
    </reaction>
</comment>
<evidence type="ECO:0000259" key="14">
    <source>
        <dbReference type="PROSITE" id="PS01124"/>
    </source>
</evidence>
<keyword evidence="18" id="KW-1185">Reference proteome</keyword>
<evidence type="ECO:0000256" key="10">
    <source>
        <dbReference type="ARBA" id="ARBA00023163"/>
    </source>
</evidence>
<feature type="domain" description="Response regulatory" evidence="16">
    <location>
        <begin position="1042"/>
        <end position="1157"/>
    </location>
</feature>
<keyword evidence="4" id="KW-0808">Transferase</keyword>
<feature type="domain" description="HTH araC/xylS-type" evidence="14">
    <location>
        <begin position="1189"/>
        <end position="1288"/>
    </location>
</feature>
<dbReference type="InterPro" id="IPR003661">
    <property type="entry name" value="HisK_dim/P_dom"/>
</dbReference>
<sequence length="1298" mass="149172">MKHCTILLLLLFVVLSIRAHSKYNFKTITMEDGLPNNSVLCIAQDSIGRMWFGTYDGLCMFDGIRYKSFNYDAKKPETSLPDNQVLALDVDKSGNLWVQLGRGIISRLVNVQKGIFKTYLNLSNGTLEVTGDGDVWVNVNGDYYCFLSERDQFVRAEKPPMEKKGSLQREYLRQRYPHVAFMGGVEVGDNEFWCGSRYKGLFHVVKKHDAGNFYVEHIRHHKDNPFSIASDEAYCSFVDNVGILWVGTKDRGLSKLLPQLSYIQTLSFRQGNRHQLPESPIRAMANDDKNSLWVGTYDKGVFIYNKEEDSFEKVVVKRQFNNDWERIRCIYKSKDGSMWIGSYAGLLKVDINGRQSYFNAEASGQYKLSRIYSMVEDEQGFLWLGGWGGLDKINIRTGAITHVLSTELSDIHIRNLYLDNKKILWIATEFGGINKYNLTTGQIEIIKNTDQQSPLSCNSLFHIIQNRKGDYWISTFSGITVYKPEEKSFEKLQLNLPSDLIYGVLQDKGGNYWINTGKGVVRYNEALTQSRVFDSRDGWVSQQMCEGGFFQSSHGTLFFGGNEGINFFQPHDFVNNEIAPKAFLGFDNQKNNAKSADGDKQINLGYFNEGLHLNIHAFHNLEPSKNKIQYRLWPSDSAWIYVQGSQAKVQRERLKPGEYELQYKMANADGKWGSLLKKKIVVKPPIWFNVYYQLAFMIFFLLGLSILLRLKVRMERYKRRKLEQLVKQRTQQLEDNQKALQKINRELAVSNQSVLEQKNKISKQHGVLLQMHEQLKEVNEMKMQFFSNLAHEFRTPLTLIAGPVEQLLADEHGTDHLLNVLRLIKTQTDVLIQLVNQLLDFKKLEGGYMTLRKESGGLISFCNNIMGGFELEADSKQIALRFISTREEINCYFDHEKIRQILVNLLSNAFKFTHKGGHIVVSLEVDDEENKVVIKVADDGIGIPEAHIQNIFQRFYQAGQSLDLTKPGTGLGLSLCQKMVELHGGNIGVESREGEGCCFIVNFPYEAYEEDKGVALNSSEYKMDQKQKQSALVEDENDNKKCVLVVDDHPDIVWHIKGILENQYMVFTAGNGLEALKLIKHRKVDLILCDWLMPQMDGVMLCEKIKENKRWQQIPFILITALSNESHQIKALQKGADDFISKPFSNRLLLTKVNNLIRREKALLEAFNISKHLQAERQKVPSLEERVSQKIALVINDHLSDANFSPDLLGEKMGWSKMQLYRKVKQATGITPNELIQQFRLQRGRQLLQDGNYRISEVCFMVGFNDPKYFSRCFQKAFRLRPSEFQLQHKQEKERATC</sequence>
<dbReference type="GO" id="GO:0000155">
    <property type="term" value="F:phosphorelay sensor kinase activity"/>
    <property type="evidence" value="ECO:0007669"/>
    <property type="project" value="InterPro"/>
</dbReference>
<dbReference type="InterPro" id="IPR011047">
    <property type="entry name" value="Quinoprotein_ADH-like_sf"/>
</dbReference>
<dbReference type="RefSeq" id="WP_081735964.1">
    <property type="nucleotide sequence ID" value="NZ_BAMD01000048.1"/>
</dbReference>
<dbReference type="EMBL" id="BAMD01000048">
    <property type="protein sequence ID" value="GAF04536.1"/>
    <property type="molecule type" value="Genomic_DNA"/>
</dbReference>
<feature type="domain" description="Histidine kinase" evidence="15">
    <location>
        <begin position="788"/>
        <end position="1007"/>
    </location>
</feature>
<evidence type="ECO:0000259" key="16">
    <source>
        <dbReference type="PROSITE" id="PS50110"/>
    </source>
</evidence>
<evidence type="ECO:0000256" key="9">
    <source>
        <dbReference type="ARBA" id="ARBA00023015"/>
    </source>
</evidence>
<dbReference type="InterPro" id="IPR011006">
    <property type="entry name" value="CheY-like_superfamily"/>
</dbReference>
<feature type="modified residue" description="4-aspartylphosphate" evidence="11">
    <location>
        <position position="1090"/>
    </location>
</feature>
<keyword evidence="5" id="KW-0547">Nucleotide-binding</keyword>
<evidence type="ECO:0000256" key="3">
    <source>
        <dbReference type="ARBA" id="ARBA00022553"/>
    </source>
</evidence>
<evidence type="ECO:0000256" key="12">
    <source>
        <dbReference type="SAM" id="Coils"/>
    </source>
</evidence>
<dbReference type="InterPro" id="IPR015943">
    <property type="entry name" value="WD40/YVTN_repeat-like_dom_sf"/>
</dbReference>
<dbReference type="SMART" id="SM00342">
    <property type="entry name" value="HTH_ARAC"/>
    <property type="match status" value="1"/>
</dbReference>
<keyword evidence="9" id="KW-0805">Transcription regulation</keyword>
<evidence type="ECO:0000256" key="1">
    <source>
        <dbReference type="ARBA" id="ARBA00000085"/>
    </source>
</evidence>
<dbReference type="InterPro" id="IPR018060">
    <property type="entry name" value="HTH_AraC"/>
</dbReference>
<evidence type="ECO:0000256" key="2">
    <source>
        <dbReference type="ARBA" id="ARBA00012438"/>
    </source>
</evidence>
<dbReference type="PRINTS" id="PR00344">
    <property type="entry name" value="BCTRLSENSOR"/>
</dbReference>
<dbReference type="Proteomes" id="UP000019402">
    <property type="component" value="Unassembled WGS sequence"/>
</dbReference>
<dbReference type="SMART" id="SM00388">
    <property type="entry name" value="HisKA"/>
    <property type="match status" value="1"/>
</dbReference>
<dbReference type="Pfam" id="PF00072">
    <property type="entry name" value="Response_reg"/>
    <property type="match status" value="1"/>
</dbReference>
<dbReference type="GO" id="GO:0003700">
    <property type="term" value="F:DNA-binding transcription factor activity"/>
    <property type="evidence" value="ECO:0007669"/>
    <property type="project" value="InterPro"/>
</dbReference>
<dbReference type="Gene3D" id="1.10.287.130">
    <property type="match status" value="1"/>
</dbReference>
<accession>W7YJ66</accession>
<comment type="caution">
    <text evidence="17">The sequence shown here is derived from an EMBL/GenBank/DDBJ whole genome shotgun (WGS) entry which is preliminary data.</text>
</comment>
<dbReference type="InterPro" id="IPR011110">
    <property type="entry name" value="Reg_prop"/>
</dbReference>
<keyword evidence="10" id="KW-0804">Transcription</keyword>
<dbReference type="GO" id="GO:0005524">
    <property type="term" value="F:ATP binding"/>
    <property type="evidence" value="ECO:0007669"/>
    <property type="project" value="UniProtKB-KW"/>
</dbReference>
<dbReference type="GO" id="GO:0043565">
    <property type="term" value="F:sequence-specific DNA binding"/>
    <property type="evidence" value="ECO:0007669"/>
    <property type="project" value="InterPro"/>
</dbReference>
<dbReference type="FunFam" id="1.10.287.130:FF:000045">
    <property type="entry name" value="Two-component system sensor histidine kinase/response regulator"/>
    <property type="match status" value="1"/>
</dbReference>
<dbReference type="PROSITE" id="PS50110">
    <property type="entry name" value="RESPONSE_REGULATORY"/>
    <property type="match status" value="1"/>
</dbReference>
<dbReference type="InterPro" id="IPR001789">
    <property type="entry name" value="Sig_transdc_resp-reg_receiver"/>
</dbReference>
<dbReference type="Pfam" id="PF12833">
    <property type="entry name" value="HTH_18"/>
    <property type="match status" value="1"/>
</dbReference>
<dbReference type="PANTHER" id="PTHR43547:SF2">
    <property type="entry name" value="HYBRID SIGNAL TRANSDUCTION HISTIDINE KINASE C"/>
    <property type="match status" value="1"/>
</dbReference>
<name>W7YJ66_9BACT</name>
<dbReference type="SUPFAM" id="SSF63829">
    <property type="entry name" value="Calcium-dependent phosphotriesterase"/>
    <property type="match status" value="1"/>
</dbReference>
<protein>
    <recommendedName>
        <fullName evidence="2">histidine kinase</fullName>
        <ecNumber evidence="2">2.7.13.3</ecNumber>
    </recommendedName>
</protein>
<dbReference type="InterPro" id="IPR005467">
    <property type="entry name" value="His_kinase_dom"/>
</dbReference>
<dbReference type="PANTHER" id="PTHR43547">
    <property type="entry name" value="TWO-COMPONENT HISTIDINE KINASE"/>
    <property type="match status" value="1"/>
</dbReference>
<dbReference type="SUPFAM" id="SSF55874">
    <property type="entry name" value="ATPase domain of HSP90 chaperone/DNA topoisomerase II/histidine kinase"/>
    <property type="match status" value="1"/>
</dbReference>
<dbReference type="InterPro" id="IPR036890">
    <property type="entry name" value="HATPase_C_sf"/>
</dbReference>
<proteinExistence type="predicted"/>
<dbReference type="InterPro" id="IPR003594">
    <property type="entry name" value="HATPase_dom"/>
</dbReference>
<evidence type="ECO:0000313" key="18">
    <source>
        <dbReference type="Proteomes" id="UP000019402"/>
    </source>
</evidence>
<dbReference type="Pfam" id="PF00512">
    <property type="entry name" value="HisKA"/>
    <property type="match status" value="1"/>
</dbReference>
<dbReference type="SUPFAM" id="SSF46689">
    <property type="entry name" value="Homeodomain-like"/>
    <property type="match status" value="1"/>
</dbReference>
<dbReference type="Gene3D" id="3.30.565.10">
    <property type="entry name" value="Histidine kinase-like ATPase, C-terminal domain"/>
    <property type="match status" value="1"/>
</dbReference>
<gene>
    <name evidence="17" type="ORF">JCM21142_83244</name>
</gene>
<feature type="coiled-coil region" evidence="12">
    <location>
        <begin position="719"/>
        <end position="746"/>
    </location>
</feature>
<evidence type="ECO:0000256" key="4">
    <source>
        <dbReference type="ARBA" id="ARBA00022679"/>
    </source>
</evidence>
<dbReference type="InterPro" id="IPR036097">
    <property type="entry name" value="HisK_dim/P_sf"/>
</dbReference>
<evidence type="ECO:0000256" key="7">
    <source>
        <dbReference type="ARBA" id="ARBA00022840"/>
    </source>
</evidence>
<evidence type="ECO:0000256" key="6">
    <source>
        <dbReference type="ARBA" id="ARBA00022777"/>
    </source>
</evidence>
<dbReference type="CDD" id="cd16922">
    <property type="entry name" value="HATPase_EvgS-ArcB-TorS-like"/>
    <property type="match status" value="1"/>
</dbReference>
<feature type="transmembrane region" description="Helical" evidence="13">
    <location>
        <begin position="690"/>
        <end position="710"/>
    </location>
</feature>
<dbReference type="Pfam" id="PF02518">
    <property type="entry name" value="HATPase_c"/>
    <property type="match status" value="1"/>
</dbReference>
<dbReference type="eggNOG" id="COG2205">
    <property type="taxonomic scope" value="Bacteria"/>
</dbReference>
<organism evidence="17 18">
    <name type="scientific">Saccharicrinis fermentans DSM 9555 = JCM 21142</name>
    <dbReference type="NCBI Taxonomy" id="869213"/>
    <lineage>
        <taxon>Bacteria</taxon>
        <taxon>Pseudomonadati</taxon>
        <taxon>Bacteroidota</taxon>
        <taxon>Bacteroidia</taxon>
        <taxon>Marinilabiliales</taxon>
        <taxon>Marinilabiliaceae</taxon>
        <taxon>Saccharicrinis</taxon>
    </lineage>
</organism>
<dbReference type="CDD" id="cd00082">
    <property type="entry name" value="HisKA"/>
    <property type="match status" value="1"/>
</dbReference>
<dbReference type="PROSITE" id="PS50109">
    <property type="entry name" value="HIS_KIN"/>
    <property type="match status" value="1"/>
</dbReference>
<dbReference type="eggNOG" id="COG0745">
    <property type="taxonomic scope" value="Bacteria"/>
</dbReference>
<dbReference type="PROSITE" id="PS01124">
    <property type="entry name" value="HTH_ARAC_FAMILY_2"/>
    <property type="match status" value="1"/>
</dbReference>
<dbReference type="InterPro" id="IPR004358">
    <property type="entry name" value="Sig_transdc_His_kin-like_C"/>
</dbReference>
<dbReference type="SMART" id="SM00448">
    <property type="entry name" value="REC"/>
    <property type="match status" value="1"/>
</dbReference>
<dbReference type="Gene3D" id="1.10.10.60">
    <property type="entry name" value="Homeodomain-like"/>
    <property type="match status" value="1"/>
</dbReference>
<dbReference type="FunFam" id="3.30.565.10:FF:000037">
    <property type="entry name" value="Hybrid sensor histidine kinase/response regulator"/>
    <property type="match status" value="1"/>
</dbReference>
<keyword evidence="13" id="KW-1133">Transmembrane helix</keyword>
<dbReference type="InterPro" id="IPR009057">
    <property type="entry name" value="Homeodomain-like_sf"/>
</dbReference>
<keyword evidence="12" id="KW-0175">Coiled coil</keyword>
<evidence type="ECO:0000259" key="15">
    <source>
        <dbReference type="PROSITE" id="PS50109"/>
    </source>
</evidence>
<dbReference type="EC" id="2.7.13.3" evidence="2"/>
<keyword evidence="7" id="KW-0067">ATP-binding</keyword>
<keyword evidence="13" id="KW-0812">Transmembrane</keyword>
<keyword evidence="8" id="KW-0902">Two-component regulatory system</keyword>
<dbReference type="SUPFAM" id="SSF47384">
    <property type="entry name" value="Homodimeric domain of signal transducing histidine kinase"/>
    <property type="match status" value="1"/>
</dbReference>
<dbReference type="InterPro" id="IPR013783">
    <property type="entry name" value="Ig-like_fold"/>
</dbReference>
<dbReference type="Gene3D" id="2.60.40.10">
    <property type="entry name" value="Immunoglobulins"/>
    <property type="match status" value="1"/>
</dbReference>
<dbReference type="Gene3D" id="3.40.50.2300">
    <property type="match status" value="1"/>
</dbReference>
<dbReference type="SUPFAM" id="SSF50998">
    <property type="entry name" value="Quinoprotein alcohol dehydrogenase-like"/>
    <property type="match status" value="1"/>
</dbReference>
<reference evidence="17 18" key="1">
    <citation type="journal article" date="2014" name="Genome Announc.">
        <title>Draft Genome Sequence of Cytophaga fermentans JCM 21142T, a Facultative Anaerobe Isolated from Marine Mud.</title>
        <authorList>
            <person name="Starns D."/>
            <person name="Oshima K."/>
            <person name="Suda W."/>
            <person name="Iino T."/>
            <person name="Yuki M."/>
            <person name="Inoue J."/>
            <person name="Kitamura K."/>
            <person name="Iida T."/>
            <person name="Darby A."/>
            <person name="Hattori M."/>
            <person name="Ohkuma M."/>
        </authorList>
    </citation>
    <scope>NUCLEOTIDE SEQUENCE [LARGE SCALE GENOMIC DNA]</scope>
    <source>
        <strain evidence="17 18">JCM 21142</strain>
    </source>
</reference>
<dbReference type="STRING" id="869213.GCA_000517085_02030"/>
<dbReference type="Pfam" id="PF07494">
    <property type="entry name" value="Reg_prop"/>
    <property type="match status" value="3"/>
</dbReference>
<evidence type="ECO:0000256" key="5">
    <source>
        <dbReference type="ARBA" id="ARBA00022741"/>
    </source>
</evidence>
<evidence type="ECO:0000256" key="8">
    <source>
        <dbReference type="ARBA" id="ARBA00023012"/>
    </source>
</evidence>
<dbReference type="SMART" id="SM00387">
    <property type="entry name" value="HATPase_c"/>
    <property type="match status" value="1"/>
</dbReference>
<evidence type="ECO:0000313" key="17">
    <source>
        <dbReference type="EMBL" id="GAF04536.1"/>
    </source>
</evidence>
<keyword evidence="6 17" id="KW-0418">Kinase</keyword>
<evidence type="ECO:0000256" key="13">
    <source>
        <dbReference type="SAM" id="Phobius"/>
    </source>
</evidence>
<keyword evidence="13" id="KW-0472">Membrane</keyword>
<evidence type="ECO:0000256" key="11">
    <source>
        <dbReference type="PROSITE-ProRule" id="PRU00169"/>
    </source>
</evidence>
<dbReference type="OrthoDB" id="358279at2"/>
<dbReference type="Gene3D" id="2.130.10.10">
    <property type="entry name" value="YVTN repeat-like/Quinoprotein amine dehydrogenase"/>
    <property type="match status" value="2"/>
</dbReference>
<dbReference type="SUPFAM" id="SSF52172">
    <property type="entry name" value="CheY-like"/>
    <property type="match status" value="1"/>
</dbReference>
<keyword evidence="3 11" id="KW-0597">Phosphoprotein</keyword>